<gene>
    <name evidence="1" type="ORF">SARC_16188</name>
</gene>
<dbReference type="GeneID" id="25916692"/>
<name>A0A0L0F3G4_9EUKA</name>
<keyword evidence="2" id="KW-1185">Reference proteome</keyword>
<evidence type="ECO:0000313" key="2">
    <source>
        <dbReference type="Proteomes" id="UP000054560"/>
    </source>
</evidence>
<dbReference type="Proteomes" id="UP000054560">
    <property type="component" value="Unassembled WGS sequence"/>
</dbReference>
<accession>A0A0L0F3G4</accession>
<reference evidence="1 2" key="1">
    <citation type="submission" date="2011-02" db="EMBL/GenBank/DDBJ databases">
        <title>The Genome Sequence of Sphaeroforma arctica JP610.</title>
        <authorList>
            <consortium name="The Broad Institute Genome Sequencing Platform"/>
            <person name="Russ C."/>
            <person name="Cuomo C."/>
            <person name="Young S.K."/>
            <person name="Zeng Q."/>
            <person name="Gargeya S."/>
            <person name="Alvarado L."/>
            <person name="Berlin A."/>
            <person name="Chapman S.B."/>
            <person name="Chen Z."/>
            <person name="Freedman E."/>
            <person name="Gellesch M."/>
            <person name="Goldberg J."/>
            <person name="Griggs A."/>
            <person name="Gujja S."/>
            <person name="Heilman E."/>
            <person name="Heiman D."/>
            <person name="Howarth C."/>
            <person name="Mehta T."/>
            <person name="Neiman D."/>
            <person name="Pearson M."/>
            <person name="Roberts A."/>
            <person name="Saif S."/>
            <person name="Shea T."/>
            <person name="Shenoy N."/>
            <person name="Sisk P."/>
            <person name="Stolte C."/>
            <person name="Sykes S."/>
            <person name="White J."/>
            <person name="Yandava C."/>
            <person name="Burger G."/>
            <person name="Gray M.W."/>
            <person name="Holland P.W.H."/>
            <person name="King N."/>
            <person name="Lang F.B.F."/>
            <person name="Roger A.J."/>
            <person name="Ruiz-Trillo I."/>
            <person name="Haas B."/>
            <person name="Nusbaum C."/>
            <person name="Birren B."/>
        </authorList>
    </citation>
    <scope>NUCLEOTIDE SEQUENCE [LARGE SCALE GENOMIC DNA]</scope>
    <source>
        <strain evidence="1 2">JP610</strain>
    </source>
</reference>
<protein>
    <submittedName>
        <fullName evidence="1">Uncharacterized protein</fullName>
    </submittedName>
</protein>
<feature type="non-terminal residue" evidence="1">
    <location>
        <position position="1"/>
    </location>
</feature>
<dbReference type="RefSeq" id="XP_014145177.1">
    <property type="nucleotide sequence ID" value="XM_014289702.1"/>
</dbReference>
<evidence type="ECO:0000313" key="1">
    <source>
        <dbReference type="EMBL" id="KNC71275.1"/>
    </source>
</evidence>
<dbReference type="AlphaFoldDB" id="A0A0L0F3G4"/>
<organism evidence="1 2">
    <name type="scientific">Sphaeroforma arctica JP610</name>
    <dbReference type="NCBI Taxonomy" id="667725"/>
    <lineage>
        <taxon>Eukaryota</taxon>
        <taxon>Ichthyosporea</taxon>
        <taxon>Ichthyophonida</taxon>
        <taxon>Sphaeroforma</taxon>
    </lineage>
</organism>
<proteinExistence type="predicted"/>
<dbReference type="EMBL" id="KQ249139">
    <property type="protein sequence ID" value="KNC71275.1"/>
    <property type="molecule type" value="Genomic_DNA"/>
</dbReference>
<sequence>AVSASYTMLSLRTTINELEEYRCFYKGDKVAYRAPDSSHLTDPSTARGAACGFVRPKCIATLQAGYVTCDVHFHL</sequence>